<dbReference type="Proteomes" id="UP000078512">
    <property type="component" value="Unassembled WGS sequence"/>
</dbReference>
<accession>A0A197JTA7</accession>
<evidence type="ECO:0000256" key="1">
    <source>
        <dbReference type="SAM" id="Phobius"/>
    </source>
</evidence>
<keyword evidence="1" id="KW-1133">Transmembrane helix</keyword>
<protein>
    <submittedName>
        <fullName evidence="2">Uncharacterized protein</fullName>
    </submittedName>
</protein>
<keyword evidence="1" id="KW-0812">Transmembrane</keyword>
<proteinExistence type="predicted"/>
<feature type="transmembrane region" description="Helical" evidence="1">
    <location>
        <begin position="12"/>
        <end position="33"/>
    </location>
</feature>
<evidence type="ECO:0000313" key="3">
    <source>
        <dbReference type="Proteomes" id="UP000078512"/>
    </source>
</evidence>
<reference evidence="2 3" key="1">
    <citation type="submission" date="2016-05" db="EMBL/GenBank/DDBJ databases">
        <title>Genome sequencing reveals origins of a unique bacterial endosymbiosis in the earliest lineages of terrestrial Fungi.</title>
        <authorList>
            <consortium name="DOE Joint Genome Institute"/>
            <person name="Uehling J."/>
            <person name="Gryganskyi A."/>
            <person name="Hameed K."/>
            <person name="Tschaplinski T."/>
            <person name="Misztal P."/>
            <person name="Wu S."/>
            <person name="Desiro A."/>
            <person name="Vande Pol N."/>
            <person name="Du Z.-Y."/>
            <person name="Zienkiewicz A."/>
            <person name="Zienkiewicz K."/>
            <person name="Morin E."/>
            <person name="Tisserant E."/>
            <person name="Splivallo R."/>
            <person name="Hainaut M."/>
            <person name="Henrissat B."/>
            <person name="Ohm R."/>
            <person name="Kuo A."/>
            <person name="Yan J."/>
            <person name="Lipzen A."/>
            <person name="Nolan M."/>
            <person name="Labutti K."/>
            <person name="Barry K."/>
            <person name="Goldstein A."/>
            <person name="Labbe J."/>
            <person name="Schadt C."/>
            <person name="Tuskan G."/>
            <person name="Grigoriev I."/>
            <person name="Martin F."/>
            <person name="Vilgalys R."/>
            <person name="Bonito G."/>
        </authorList>
    </citation>
    <scope>NUCLEOTIDE SEQUENCE [LARGE SCALE GENOMIC DNA]</scope>
    <source>
        <strain evidence="2 3">AG-77</strain>
    </source>
</reference>
<gene>
    <name evidence="2" type="ORF">K457DRAFT_1468394</name>
</gene>
<keyword evidence="3" id="KW-1185">Reference proteome</keyword>
<evidence type="ECO:0000313" key="2">
    <source>
        <dbReference type="EMBL" id="OAQ27676.1"/>
    </source>
</evidence>
<sequence length="147" mass="16413">MVPWFWTTRLRYILFQCEIPVCLLLSILFISVASTPSSSPQAIFFYLHSSSLTPQPLSTTLEPSSPLPSRLPCLHSVDTIQPHHQHSLRPCGCYSSLTDSYIPCTERLNTPTANTPPSISEENFIIQLNLAQLPPPLSLFCVFNLAL</sequence>
<keyword evidence="1" id="KW-0472">Membrane</keyword>
<organism evidence="2 3">
    <name type="scientific">Linnemannia elongata AG-77</name>
    <dbReference type="NCBI Taxonomy" id="1314771"/>
    <lineage>
        <taxon>Eukaryota</taxon>
        <taxon>Fungi</taxon>
        <taxon>Fungi incertae sedis</taxon>
        <taxon>Mucoromycota</taxon>
        <taxon>Mortierellomycotina</taxon>
        <taxon>Mortierellomycetes</taxon>
        <taxon>Mortierellales</taxon>
        <taxon>Mortierellaceae</taxon>
        <taxon>Linnemannia</taxon>
    </lineage>
</organism>
<dbReference type="AlphaFoldDB" id="A0A197JTA7"/>
<name>A0A197JTA7_9FUNG</name>
<dbReference type="EMBL" id="KV442055">
    <property type="protein sequence ID" value="OAQ27676.1"/>
    <property type="molecule type" value="Genomic_DNA"/>
</dbReference>